<feature type="compositionally biased region" description="Basic and acidic residues" evidence="2">
    <location>
        <begin position="35"/>
        <end position="47"/>
    </location>
</feature>
<dbReference type="Gene3D" id="2.20.70.10">
    <property type="match status" value="2"/>
</dbReference>
<dbReference type="InParanoid" id="A0A6P9A824"/>
<name>A0A6P9A824_THRPL</name>
<dbReference type="InterPro" id="IPR001478">
    <property type="entry name" value="PDZ"/>
</dbReference>
<feature type="region of interest" description="Disordered" evidence="2">
    <location>
        <begin position="1193"/>
        <end position="1266"/>
    </location>
</feature>
<dbReference type="InterPro" id="IPR000299">
    <property type="entry name" value="FERM_domain"/>
</dbReference>
<dbReference type="SMART" id="SM00228">
    <property type="entry name" value="PDZ"/>
    <property type="match status" value="1"/>
</dbReference>
<gene>
    <name evidence="7" type="primary">LOC117652722</name>
</gene>
<dbReference type="PROSITE" id="PS01159">
    <property type="entry name" value="WW_DOMAIN_1"/>
    <property type="match status" value="2"/>
</dbReference>
<dbReference type="Gene3D" id="2.30.29.30">
    <property type="entry name" value="Pleckstrin-homology domain (PH domain)/Phosphotyrosine-binding domain (PTB)"/>
    <property type="match status" value="1"/>
</dbReference>
<dbReference type="InterPro" id="IPR011993">
    <property type="entry name" value="PH-like_dom_sf"/>
</dbReference>
<feature type="domain" description="WW" evidence="3">
    <location>
        <begin position="90"/>
        <end position="123"/>
    </location>
</feature>
<organism evidence="7">
    <name type="scientific">Thrips palmi</name>
    <name type="common">Melon thrips</name>
    <dbReference type="NCBI Taxonomy" id="161013"/>
    <lineage>
        <taxon>Eukaryota</taxon>
        <taxon>Metazoa</taxon>
        <taxon>Ecdysozoa</taxon>
        <taxon>Arthropoda</taxon>
        <taxon>Hexapoda</taxon>
        <taxon>Insecta</taxon>
        <taxon>Pterygota</taxon>
        <taxon>Neoptera</taxon>
        <taxon>Paraneoptera</taxon>
        <taxon>Thysanoptera</taxon>
        <taxon>Terebrantia</taxon>
        <taxon>Thripoidea</taxon>
        <taxon>Thripidae</taxon>
        <taxon>Thrips</taxon>
    </lineage>
</organism>
<evidence type="ECO:0000313" key="7">
    <source>
        <dbReference type="RefSeq" id="XP_034253705.1"/>
    </source>
</evidence>
<feature type="compositionally biased region" description="Low complexity" evidence="2">
    <location>
        <begin position="1005"/>
        <end position="1031"/>
    </location>
</feature>
<dbReference type="GeneID" id="117652722"/>
<proteinExistence type="predicted"/>
<feature type="compositionally biased region" description="Polar residues" evidence="2">
    <location>
        <begin position="739"/>
        <end position="748"/>
    </location>
</feature>
<accession>A0A6P9A824</accession>
<dbReference type="Proteomes" id="UP000515158">
    <property type="component" value="Unplaced"/>
</dbReference>
<dbReference type="SUPFAM" id="SSF50156">
    <property type="entry name" value="PDZ domain-like"/>
    <property type="match status" value="1"/>
</dbReference>
<dbReference type="CDD" id="cd17088">
    <property type="entry name" value="FERM_F1_FRMPD1_like"/>
    <property type="match status" value="1"/>
</dbReference>
<dbReference type="SMART" id="SM00456">
    <property type="entry name" value="WW"/>
    <property type="match status" value="2"/>
</dbReference>
<feature type="compositionally biased region" description="Polar residues" evidence="2">
    <location>
        <begin position="1448"/>
        <end position="1467"/>
    </location>
</feature>
<dbReference type="InterPro" id="IPR029071">
    <property type="entry name" value="Ubiquitin-like_domsf"/>
</dbReference>
<dbReference type="Pfam" id="PF00373">
    <property type="entry name" value="FERM_M"/>
    <property type="match status" value="1"/>
</dbReference>
<feature type="coiled-coil region" evidence="1">
    <location>
        <begin position="708"/>
        <end position="735"/>
    </location>
</feature>
<feature type="region of interest" description="Disordered" evidence="2">
    <location>
        <begin position="1321"/>
        <end position="1361"/>
    </location>
</feature>
<dbReference type="Gene3D" id="3.10.20.90">
    <property type="entry name" value="Phosphatidylinositol 3-kinase Catalytic Subunit, Chain A, domain 1"/>
    <property type="match status" value="1"/>
</dbReference>
<dbReference type="SMART" id="SM00295">
    <property type="entry name" value="B41"/>
    <property type="match status" value="1"/>
</dbReference>
<feature type="compositionally biased region" description="Pro residues" evidence="2">
    <location>
        <begin position="1206"/>
        <end position="1223"/>
    </location>
</feature>
<dbReference type="PANTHER" id="PTHR46221:SF3">
    <property type="entry name" value="FERM AND PDZ DOMAIN-CONTAINING PROTEIN 4"/>
    <property type="match status" value="1"/>
</dbReference>
<feature type="domain" description="WW" evidence="3">
    <location>
        <begin position="50"/>
        <end position="83"/>
    </location>
</feature>
<reference evidence="7" key="1">
    <citation type="submission" date="2025-08" db="UniProtKB">
        <authorList>
            <consortium name="RefSeq"/>
        </authorList>
    </citation>
    <scope>IDENTIFICATION</scope>
    <source>
        <tissue evidence="7">Total insect</tissue>
    </source>
</reference>
<protein>
    <submittedName>
        <fullName evidence="7">Uncharacterized protein LOC117652722</fullName>
    </submittedName>
</protein>
<dbReference type="InterPro" id="IPR001202">
    <property type="entry name" value="WW_dom"/>
</dbReference>
<dbReference type="InterPro" id="IPR036020">
    <property type="entry name" value="WW_dom_sf"/>
</dbReference>
<dbReference type="Pfam" id="PF00397">
    <property type="entry name" value="WW"/>
    <property type="match status" value="2"/>
</dbReference>
<feature type="region of interest" description="Disordered" evidence="2">
    <location>
        <begin position="739"/>
        <end position="795"/>
    </location>
</feature>
<dbReference type="KEGG" id="tpal:117652722"/>
<dbReference type="GO" id="GO:0030182">
    <property type="term" value="P:neuron differentiation"/>
    <property type="evidence" value="ECO:0007669"/>
    <property type="project" value="UniProtKB-ARBA"/>
</dbReference>
<feature type="compositionally biased region" description="Low complexity" evidence="2">
    <location>
        <begin position="1332"/>
        <end position="1361"/>
    </location>
</feature>
<dbReference type="PANTHER" id="PTHR46221">
    <property type="entry name" value="FERM AND PDZ DOMAIN-CONTAINING PROTEIN FAMILY MEMBER"/>
    <property type="match status" value="1"/>
</dbReference>
<evidence type="ECO:0000259" key="5">
    <source>
        <dbReference type="PROSITE" id="PS50106"/>
    </source>
</evidence>
<evidence type="ECO:0000259" key="4">
    <source>
        <dbReference type="PROSITE" id="PS50057"/>
    </source>
</evidence>
<dbReference type="PROSITE" id="PS50106">
    <property type="entry name" value="PDZ"/>
    <property type="match status" value="1"/>
</dbReference>
<feature type="compositionally biased region" description="Polar residues" evidence="2">
    <location>
        <begin position="1321"/>
        <end position="1331"/>
    </location>
</feature>
<feature type="region of interest" description="Disordered" evidence="2">
    <location>
        <begin position="1"/>
        <end position="49"/>
    </location>
</feature>
<keyword evidence="6" id="KW-1185">Reference proteome</keyword>
<dbReference type="CDD" id="cd14473">
    <property type="entry name" value="FERM_B-lobe"/>
    <property type="match status" value="1"/>
</dbReference>
<dbReference type="RefSeq" id="XP_034253705.1">
    <property type="nucleotide sequence ID" value="XM_034397814.1"/>
</dbReference>
<dbReference type="InterPro" id="IPR019749">
    <property type="entry name" value="Band_41_domain"/>
</dbReference>
<keyword evidence="1" id="KW-0175">Coiled coil</keyword>
<sequence length="1640" mass="176736">MLQQQPAAAAWTAAEGLPVDDQLLPEPPLDLTAGRAERPEDADKQDADGEAAAPGWTVHLTPCGRLFYCNHLTRSSSWLPPPEAWPYAGGDLPFGWEQAVDANGKHYYINHVNRTTSYQDPRSCRAWRDAEEAPQPRTVRLLRHPEQGFGFVAGSEKPVIVRFVTESGPSEGHLQPGDQILCINGEDVKDAPRDRVIQLVRACPATVALVVCQPPLDNSARKSALLSAAKKAKLRSNPSRVRFAEGVAVSGAPLFPPSTFAGADAALPFMPNVLKVFLENGQTKSFKYDASTTVRDVVTSLQQKLCIKATDHFALTVEHVKSLRRNKLTLLDPDEPLSKIAARPGAHNLRCLFRVAFVPKDACQLAQRDLTAFEYLYLQCCNDVVQERYAPELKYDIALRLAALHIHQHAVSNNMTGKVTVKMIEREFGLERFVPVSLMETMKRKELRKIIGHFLKMNQNMTTASGLGHKSLTSLQAKLYYLNIISQLPSYGAKCFSTNIRDSNMETVILVSPKFGISQIVGMRNSLPVPLAEIEQMTEVSATREDEISRCVRIGIPSLPEKQLVLSMEDRDAEELVLVLVGYYRLLTGQQLPIHQEREQQPAAPPYRGQHAVLPAPWSYATEGEKAVQFANFSMPPSYHTAASAPTVLDANHYITANGHPPIAGSKTVTFAPHANVYPVDDNMNTMLGKLPPPQDDSGFDLQSVVSMEILEGDLDLVEARNEEVLRRVAEMQELVQSSEQYLTQQERPPQGLRDLGHAHTAHGHAREGSVSDSECSFMSSAVDSDAPPPGQLKHSDSLLLLTQGNKLADEDLTAAIAHIDLGEEPSESDTDSLSTPGESPSHKAQTDGEARRHSLLRPSDSSFGLHSPDTDNLRPGSQHFQDLLKRMQAESVLPENTFCLDPDIIDLTLIPPPVTPDDEAVDGVDGAPMRVPLPSSPLNVPPTPFADQTPLEVQLHSLEKMLHGSGAQAEPDSAPVEALLDAGLSLDLEAFLKSVMVPPPPRVASQPQQPPSSSSSSSSSSNSSTASTATAVELTPEEISSFIIPPPPSTPVAAVLSCQRDADDETHPLTRLNGEPCPTATPEELRRIPRTYHCAPLPPPRVSVDSAVSLSLTSDTTASEEPTYGNTTADSSLIRGFIDSNGGLHSVPLAKPQAEVAPKKRVIEYATLEKKPSPFSSCCGTYSSCFACRDSPDKTPSPLGDSPPDVTPLPAPPTPPRTPSHAPPERPPKNSSLLSQLGQGQVGQGQQGHSQGQAVPDLPPRAQMPVSALTPPQVWLPPKRPVNHQSPVHGTLRRVAQVTPLPAAAGRTYNAVAARELESNQLNRPSNGPSNGPLNGAQNGALNGALNGANGVNGSPSNGVNGKGLHAESNGSVYRIANGRGAPTARVTNLIGGLAAPGAVRVPSTPPLKPRNPQHFNTLPAKPRVQQLSVYDNTPEVWTAPAPDMNGHSNTNGHGPKQQAPQPYSNSHQQAIHMSPKAGGGGTVPMWTKRTLLAKTEVALGGLLEQLDQVADECSQHQQSGGGPLMNEDKFQVARESLSSEARQLVTSSKQLVKSITDSSPQSQDDSDLPTHLSACLTLLRRLTHLSADLSLHTSCPLQTRNLVLKVRHVVQAFRATIHDDDAQLPQRAENLAAVLAGA</sequence>
<feature type="compositionally biased region" description="Basic and acidic residues" evidence="2">
    <location>
        <begin position="841"/>
        <end position="853"/>
    </location>
</feature>
<dbReference type="InterPro" id="IPR019748">
    <property type="entry name" value="FERM_central"/>
</dbReference>
<dbReference type="CDD" id="cd06769">
    <property type="entry name" value="PDZ_FRMPD1_3_4-like"/>
    <property type="match status" value="1"/>
</dbReference>
<feature type="region of interest" description="Disordered" evidence="2">
    <location>
        <begin position="822"/>
        <end position="878"/>
    </location>
</feature>
<dbReference type="FunCoup" id="A0A6P9A824">
    <property type="interactions" value="213"/>
</dbReference>
<dbReference type="GO" id="GO:0009887">
    <property type="term" value="P:animal organ morphogenesis"/>
    <property type="evidence" value="ECO:0007669"/>
    <property type="project" value="UniProtKB-ARBA"/>
</dbReference>
<dbReference type="Pfam" id="PF21989">
    <property type="entry name" value="RA_2"/>
    <property type="match status" value="1"/>
</dbReference>
<dbReference type="InterPro" id="IPR014352">
    <property type="entry name" value="FERM/acyl-CoA-bd_prot_sf"/>
</dbReference>
<dbReference type="Pfam" id="PF00595">
    <property type="entry name" value="PDZ"/>
    <property type="match status" value="1"/>
</dbReference>
<dbReference type="PROSITE" id="PS50057">
    <property type="entry name" value="FERM_3"/>
    <property type="match status" value="1"/>
</dbReference>
<dbReference type="FunFam" id="2.30.42.10:FF:000053">
    <property type="entry name" value="FERM and PDZ domain-containing protein 4"/>
    <property type="match status" value="1"/>
</dbReference>
<dbReference type="CDD" id="cd00201">
    <property type="entry name" value="WW"/>
    <property type="match status" value="2"/>
</dbReference>
<evidence type="ECO:0000313" key="6">
    <source>
        <dbReference type="Proteomes" id="UP000515158"/>
    </source>
</evidence>
<dbReference type="InterPro" id="IPR035963">
    <property type="entry name" value="FERM_2"/>
</dbReference>
<dbReference type="PROSITE" id="PS50020">
    <property type="entry name" value="WW_DOMAIN_2"/>
    <property type="match status" value="2"/>
</dbReference>
<dbReference type="Gene3D" id="1.20.80.10">
    <property type="match status" value="1"/>
</dbReference>
<dbReference type="InterPro" id="IPR036034">
    <property type="entry name" value="PDZ_sf"/>
</dbReference>
<evidence type="ECO:0000259" key="3">
    <source>
        <dbReference type="PROSITE" id="PS50020"/>
    </source>
</evidence>
<dbReference type="OrthoDB" id="5859304at2759"/>
<dbReference type="SUPFAM" id="SSF50729">
    <property type="entry name" value="PH domain-like"/>
    <property type="match status" value="1"/>
</dbReference>
<feature type="domain" description="FERM" evidence="4">
    <location>
        <begin position="272"/>
        <end position="591"/>
    </location>
</feature>
<dbReference type="SUPFAM" id="SSF54236">
    <property type="entry name" value="Ubiquitin-like"/>
    <property type="match status" value="1"/>
</dbReference>
<feature type="compositionally biased region" description="Polar residues" evidence="2">
    <location>
        <begin position="771"/>
        <end position="783"/>
    </location>
</feature>
<evidence type="ECO:0000256" key="1">
    <source>
        <dbReference type="SAM" id="Coils"/>
    </source>
</evidence>
<dbReference type="GO" id="GO:0071944">
    <property type="term" value="C:cell periphery"/>
    <property type="evidence" value="ECO:0007669"/>
    <property type="project" value="UniProtKB-ARBA"/>
</dbReference>
<dbReference type="SUPFAM" id="SSF51045">
    <property type="entry name" value="WW domain"/>
    <property type="match status" value="2"/>
</dbReference>
<dbReference type="Gene3D" id="2.30.42.10">
    <property type="match status" value="1"/>
</dbReference>
<feature type="region of interest" description="Disordered" evidence="2">
    <location>
        <begin position="1437"/>
        <end position="1467"/>
    </location>
</feature>
<feature type="compositionally biased region" description="Low complexity" evidence="2">
    <location>
        <begin position="7"/>
        <end position="24"/>
    </location>
</feature>
<feature type="region of interest" description="Disordered" evidence="2">
    <location>
        <begin position="1000"/>
        <end position="1033"/>
    </location>
</feature>
<evidence type="ECO:0000256" key="2">
    <source>
        <dbReference type="SAM" id="MobiDB-lite"/>
    </source>
</evidence>
<feature type="domain" description="PDZ" evidence="5">
    <location>
        <begin position="138"/>
        <end position="215"/>
    </location>
</feature>
<dbReference type="SUPFAM" id="SSF47031">
    <property type="entry name" value="Second domain of FERM"/>
    <property type="match status" value="1"/>
</dbReference>